<accession>A0A8A3PKM3</accession>
<feature type="non-terminal residue" evidence="2">
    <location>
        <position position="1"/>
    </location>
</feature>
<organism evidence="2 3">
    <name type="scientific">Monilinia vaccinii-corymbosi</name>
    <dbReference type="NCBI Taxonomy" id="61207"/>
    <lineage>
        <taxon>Eukaryota</taxon>
        <taxon>Fungi</taxon>
        <taxon>Dikarya</taxon>
        <taxon>Ascomycota</taxon>
        <taxon>Pezizomycotina</taxon>
        <taxon>Leotiomycetes</taxon>
        <taxon>Helotiales</taxon>
        <taxon>Sclerotiniaceae</taxon>
        <taxon>Monilinia</taxon>
    </lineage>
</organism>
<evidence type="ECO:0000256" key="1">
    <source>
        <dbReference type="SAM" id="MobiDB-lite"/>
    </source>
</evidence>
<gene>
    <name evidence="2" type="ORF">DSL72_006782</name>
</gene>
<dbReference type="PANTHER" id="PTHR34286">
    <property type="entry name" value="TRANSMEMBRANE PROTEIN"/>
    <property type="match status" value="1"/>
</dbReference>
<dbReference type="AlphaFoldDB" id="A0A8A3PKM3"/>
<protein>
    <submittedName>
        <fullName evidence="2">Uncharacterized protein</fullName>
    </submittedName>
</protein>
<reference evidence="2" key="1">
    <citation type="submission" date="2020-10" db="EMBL/GenBank/DDBJ databases">
        <title>Genome Sequence of Monilinia vaccinii-corymbosi Sheds Light on Mummy Berry Disease Infection of Blueberry and Mating Type.</title>
        <authorList>
            <person name="Yow A.G."/>
            <person name="Zhang Y."/>
            <person name="Bansal K."/>
            <person name="Eacker S.M."/>
            <person name="Sullivan S."/>
            <person name="Liachko I."/>
            <person name="Cubeta M.A."/>
            <person name="Rollins J.A."/>
            <person name="Ashrafi H."/>
        </authorList>
    </citation>
    <scope>NUCLEOTIDE SEQUENCE</scope>
    <source>
        <strain evidence="2">RL-1</strain>
    </source>
</reference>
<dbReference type="OrthoDB" id="2100988at2759"/>
<proteinExistence type="predicted"/>
<evidence type="ECO:0000313" key="3">
    <source>
        <dbReference type="Proteomes" id="UP000672032"/>
    </source>
</evidence>
<keyword evidence="3" id="KW-1185">Reference proteome</keyword>
<evidence type="ECO:0000313" key="2">
    <source>
        <dbReference type="EMBL" id="QSZ35660.1"/>
    </source>
</evidence>
<feature type="region of interest" description="Disordered" evidence="1">
    <location>
        <begin position="1"/>
        <end position="23"/>
    </location>
</feature>
<dbReference type="Proteomes" id="UP000672032">
    <property type="component" value="Chromosome 6"/>
</dbReference>
<sequence length="160" mass="18262">SGSKTGEPGNDISTSRQPTRTNNVKKKLAHFAIDSKWAAAAKSRKFSRHDTPTWREQSAQRAIILITIFHGRYPKHVWSPAGGWYAQPSNWKANTAIMMTVIVGITAGMWKLSAEREYRTKFPEEGRFFPSRYWSKQIKEHEAEKKKSIADRVVEKVTGN</sequence>
<dbReference type="EMBL" id="CP063410">
    <property type="protein sequence ID" value="QSZ35660.1"/>
    <property type="molecule type" value="Genomic_DNA"/>
</dbReference>
<name>A0A8A3PKM3_9HELO</name>
<dbReference type="PANTHER" id="PTHR34286:SF1">
    <property type="entry name" value="TRANSMEMBRANE PROTEIN"/>
    <property type="match status" value="1"/>
</dbReference>
<feature type="compositionally biased region" description="Polar residues" evidence="1">
    <location>
        <begin position="11"/>
        <end position="22"/>
    </location>
</feature>